<comment type="caution">
    <text evidence="2">The sequence shown here is derived from an EMBL/GenBank/DDBJ whole genome shotgun (WGS) entry which is preliminary data.</text>
</comment>
<organism evidence="2">
    <name type="scientific">Caldilineaceae bacterium SB0664_bin_27</name>
    <dbReference type="NCBI Taxonomy" id="2605260"/>
    <lineage>
        <taxon>Bacteria</taxon>
        <taxon>Bacillati</taxon>
        <taxon>Chloroflexota</taxon>
        <taxon>Caldilineae</taxon>
        <taxon>Caldilineales</taxon>
        <taxon>Caldilineaceae</taxon>
    </lineage>
</organism>
<name>A0A6B0YWD3_9CHLR</name>
<sequence length="70" mass="8049">MDRHQVASSNIGGIGYDIATQTLEVEFLSGWVYQYYGVPEFLYQRIMQASSKGQFLNQYIKNAYPYSRVG</sequence>
<dbReference type="AlphaFoldDB" id="A0A6B0YWD3"/>
<dbReference type="EMBL" id="VXRG01000131">
    <property type="protein sequence ID" value="MXY94973.1"/>
    <property type="molecule type" value="Genomic_DNA"/>
</dbReference>
<gene>
    <name evidence="2" type="ORF">F4Y42_16155</name>
</gene>
<dbReference type="InterPro" id="IPR025309">
    <property type="entry name" value="KTSC_dom"/>
</dbReference>
<evidence type="ECO:0000259" key="1">
    <source>
        <dbReference type="Pfam" id="PF13619"/>
    </source>
</evidence>
<evidence type="ECO:0000313" key="2">
    <source>
        <dbReference type="EMBL" id="MXY94973.1"/>
    </source>
</evidence>
<protein>
    <submittedName>
        <fullName evidence="2">KTSC domain-containing protein</fullName>
    </submittedName>
</protein>
<reference evidence="2" key="1">
    <citation type="submission" date="2019-09" db="EMBL/GenBank/DDBJ databases">
        <title>Characterisation of the sponge microbiome using genome-centric metagenomics.</title>
        <authorList>
            <person name="Engelberts J.P."/>
            <person name="Robbins S.J."/>
            <person name="De Goeij J.M."/>
            <person name="Aranda M."/>
            <person name="Bell S.C."/>
            <person name="Webster N.S."/>
        </authorList>
    </citation>
    <scope>NUCLEOTIDE SEQUENCE</scope>
    <source>
        <strain evidence="2">SB0664_bin_27</strain>
    </source>
</reference>
<proteinExistence type="predicted"/>
<feature type="domain" description="KTSC" evidence="1">
    <location>
        <begin position="8"/>
        <end position="64"/>
    </location>
</feature>
<accession>A0A6B0YWD3</accession>
<dbReference type="Pfam" id="PF13619">
    <property type="entry name" value="KTSC"/>
    <property type="match status" value="1"/>
</dbReference>